<comment type="caution">
    <text evidence="1">The sequence shown here is derived from an EMBL/GenBank/DDBJ whole genome shotgun (WGS) entry which is preliminary data.</text>
</comment>
<dbReference type="AlphaFoldDB" id="A0A245ZHV6"/>
<protein>
    <recommendedName>
        <fullName evidence="3">Squalene/phytoene synthase</fullName>
    </recommendedName>
</protein>
<dbReference type="InterPro" id="IPR002060">
    <property type="entry name" value="Squ/phyt_synthse"/>
</dbReference>
<dbReference type="InterPro" id="IPR008949">
    <property type="entry name" value="Isoprenoid_synthase_dom_sf"/>
</dbReference>
<evidence type="ECO:0000313" key="1">
    <source>
        <dbReference type="EMBL" id="OWK29318.1"/>
    </source>
</evidence>
<dbReference type="Pfam" id="PF00494">
    <property type="entry name" value="SQS_PSY"/>
    <property type="match status" value="1"/>
</dbReference>
<keyword evidence="2" id="KW-1185">Reference proteome</keyword>
<accession>A0A245ZHV6</accession>
<evidence type="ECO:0008006" key="3">
    <source>
        <dbReference type="Google" id="ProtNLM"/>
    </source>
</evidence>
<name>A0A245ZHV6_9SPHN</name>
<evidence type="ECO:0000313" key="2">
    <source>
        <dbReference type="Proteomes" id="UP000197290"/>
    </source>
</evidence>
<dbReference type="SUPFAM" id="SSF48576">
    <property type="entry name" value="Terpenoid synthases"/>
    <property type="match status" value="1"/>
</dbReference>
<sequence>MTIVVFTMRNAAGAAKPTSNDMVNDAQTFGIDPAAGHPERALALGYAPSAVRQGIAAAFALDATLAKLAIGTRDAMVAQLRLTWWHEALLALGSGEAPAQPILRALAAAGADGGVLARMGPGWEQLLGAPDAAVLATFAEARGLLFVEAARLAGASDDVRAAGQGWALADLSRLTVDPDLSARAVALARPLLQQAAAQRWSGAGRFLGALVHVAAADLAGAQPVGAPKRVLRLAWHRLSGR</sequence>
<gene>
    <name evidence="1" type="ORF">SPDO_23030</name>
</gene>
<reference evidence="1 2" key="1">
    <citation type="submission" date="2017-03" db="EMBL/GenBank/DDBJ databases">
        <title>Genome sequence of Sphingomonas dokdonensis DSM 21029.</title>
        <authorList>
            <person name="Poehlein A."/>
            <person name="Wuebbeler J.H."/>
            <person name="Steinbuechel A."/>
            <person name="Daniel R."/>
        </authorList>
    </citation>
    <scope>NUCLEOTIDE SEQUENCE [LARGE SCALE GENOMIC DNA]</scope>
    <source>
        <strain evidence="1 2">DSM 21029</strain>
    </source>
</reference>
<proteinExistence type="predicted"/>
<dbReference type="Proteomes" id="UP000197290">
    <property type="component" value="Unassembled WGS sequence"/>
</dbReference>
<organism evidence="1 2">
    <name type="scientific">Sphingomonas dokdonensis</name>
    <dbReference type="NCBI Taxonomy" id="344880"/>
    <lineage>
        <taxon>Bacteria</taxon>
        <taxon>Pseudomonadati</taxon>
        <taxon>Pseudomonadota</taxon>
        <taxon>Alphaproteobacteria</taxon>
        <taxon>Sphingomonadales</taxon>
        <taxon>Sphingomonadaceae</taxon>
        <taxon>Sphingomonas</taxon>
    </lineage>
</organism>
<dbReference type="EMBL" id="NBBI01000004">
    <property type="protein sequence ID" value="OWK29318.1"/>
    <property type="molecule type" value="Genomic_DNA"/>
</dbReference>